<feature type="transmembrane region" description="Helical" evidence="8">
    <location>
        <begin position="460"/>
        <end position="477"/>
    </location>
</feature>
<evidence type="ECO:0000259" key="9">
    <source>
        <dbReference type="Pfam" id="PF07779"/>
    </source>
</evidence>
<dbReference type="SUPFAM" id="SSF52266">
    <property type="entry name" value="SGNH hydrolase"/>
    <property type="match status" value="1"/>
</dbReference>
<dbReference type="RefSeq" id="XP_065651566.1">
    <property type="nucleotide sequence ID" value="XM_065795494.1"/>
</dbReference>
<feature type="transmembrane region" description="Helical" evidence="8">
    <location>
        <begin position="754"/>
        <end position="773"/>
    </location>
</feature>
<keyword evidence="3" id="KW-0808">Transferase</keyword>
<keyword evidence="6 8" id="KW-0472">Membrane</keyword>
<keyword evidence="5 8" id="KW-1133">Transmembrane helix</keyword>
<keyword evidence="10" id="KW-1185">Reference proteome</keyword>
<feature type="transmembrane region" description="Helical" evidence="8">
    <location>
        <begin position="794"/>
        <end position="812"/>
    </location>
</feature>
<feature type="transmembrane region" description="Helical" evidence="8">
    <location>
        <begin position="419"/>
        <end position="439"/>
    </location>
</feature>
<feature type="domain" description="Cas1p 10 TM acyl transferase" evidence="9">
    <location>
        <begin position="317"/>
        <end position="799"/>
    </location>
</feature>
<name>A0ABM4BQZ8_HYDVU</name>
<evidence type="ECO:0000256" key="4">
    <source>
        <dbReference type="ARBA" id="ARBA00022692"/>
    </source>
</evidence>
<evidence type="ECO:0000256" key="7">
    <source>
        <dbReference type="ARBA" id="ARBA00023180"/>
    </source>
</evidence>
<comment type="similarity">
    <text evidence="2">Belongs to the PC-esterase family. CASD1 subfamily.</text>
</comment>
<dbReference type="Pfam" id="PF07779">
    <property type="entry name" value="Cas1_AcylT"/>
    <property type="match status" value="1"/>
</dbReference>
<accession>A0ABM4BQZ8</accession>
<feature type="transmembrane region" description="Helical" evidence="8">
    <location>
        <begin position="695"/>
        <end position="713"/>
    </location>
</feature>
<dbReference type="PANTHER" id="PTHR13533:SF1">
    <property type="entry name" value="N-ACETYLNEURAMINATE 9-O-ACETYLTRANSFERASE"/>
    <property type="match status" value="1"/>
</dbReference>
<protein>
    <submittedName>
        <fullName evidence="11">N-acetylneuraminate 9-O-acetyltransferase isoform X2</fullName>
    </submittedName>
</protein>
<evidence type="ECO:0000256" key="5">
    <source>
        <dbReference type="ARBA" id="ARBA00022989"/>
    </source>
</evidence>
<comment type="subcellular location">
    <subcellularLocation>
        <location evidence="1">Membrane</location>
        <topology evidence="1">Multi-pass membrane protein</topology>
    </subcellularLocation>
</comment>
<sequence length="825" mass="96292">MNMEEASGDVVTEKKLPSTPCFPFYNAGNFCKCIAWFIIFLSATFHFYRLFKNDYSGHKCPLLFESGYWIGQQWQPEGCIMHRYSISEIKVCLQNQKVAFIGDSRIRSVYYELVDSIAETVSAGKLHENLRYEDKATNTSIEFYWYPELTDTMEQLLLEWIKSRGKKPDVIIMGVATWTIKKNLPFLSVDYQEKLNSLSGIIKLVGQNLSQSKAEKYDHLSSRFHHERQVIWIQQDPVVEKKLSDSRKTITNKEIDIYNYAAQKILQKTGYVRILKSTALMASGMPEETTDGLHYSKFILKYKVDAILNSFCNNYIYPDDASCCKDLERITKLQFNAFSVLGTCVLLWILMVFTRKIRQINIKGLTAEEVKGYDSFSTAPWLYSEKMYIVIKNMAKLSGIMLYIFLADSSFLYDKSHKQYSPTAFFVVLAVLFVAGVAFRRKANTSLVLNDDQIGEFKGWLILVIILYNYTDVQKILPVFVNVRLAFSFLLFLFGFSHYKYFWYSNSFHLYKVCKILAHMNIFCVVVCLIMGHTYQYYLLLPMLSLWFIVIYFFMVSFPRTTHNIVVNQPISNNWMIAKFSLMFALVFVVWGNETVCDWLFNLFPFRELFVGSDGTIEQWKYSSSLHRYSVLFGMLTAYIYVTLKRYHLLDEEEKWLFSNYKLSIGFLIGSICAFLGYQIQAFNCHTKEFCDHTHSLASFIPVISFVVMRNISARFRSQYSLLFAWIGDMALELFVVHHHIWLANDSFGVHVLIPDYVTVNALVTSFTFICVAHEVKEIRKILADALIIKDVMVMLRRLILFLFMLVIVWWHKIHDVKPTRYKPH</sequence>
<feature type="transmembrane region" description="Helical" evidence="8">
    <location>
        <begin position="333"/>
        <end position="353"/>
    </location>
</feature>
<evidence type="ECO:0000256" key="6">
    <source>
        <dbReference type="ARBA" id="ARBA00023136"/>
    </source>
</evidence>
<proteinExistence type="inferred from homology"/>
<reference evidence="11" key="1">
    <citation type="submission" date="2025-08" db="UniProtKB">
        <authorList>
            <consortium name="RefSeq"/>
        </authorList>
    </citation>
    <scope>IDENTIFICATION</scope>
</reference>
<dbReference type="PANTHER" id="PTHR13533">
    <property type="entry name" value="N-ACETYLNEURAMINATE 9-O-ACETYLTRANSFERASE"/>
    <property type="match status" value="1"/>
</dbReference>
<evidence type="ECO:0000256" key="2">
    <source>
        <dbReference type="ARBA" id="ARBA00010666"/>
    </source>
</evidence>
<evidence type="ECO:0000313" key="10">
    <source>
        <dbReference type="Proteomes" id="UP001652625"/>
    </source>
</evidence>
<evidence type="ECO:0000313" key="11">
    <source>
        <dbReference type="RefSeq" id="XP_065651566.1"/>
    </source>
</evidence>
<keyword evidence="4 8" id="KW-0812">Transmembrane</keyword>
<evidence type="ECO:0000256" key="8">
    <source>
        <dbReference type="SAM" id="Phobius"/>
    </source>
</evidence>
<evidence type="ECO:0000256" key="3">
    <source>
        <dbReference type="ARBA" id="ARBA00022679"/>
    </source>
</evidence>
<dbReference type="Proteomes" id="UP001652625">
    <property type="component" value="Chromosome 04"/>
</dbReference>
<feature type="transmembrane region" description="Helical" evidence="8">
    <location>
        <begin position="665"/>
        <end position="683"/>
    </location>
</feature>
<feature type="transmembrane region" description="Helical" evidence="8">
    <location>
        <begin position="539"/>
        <end position="559"/>
    </location>
</feature>
<feature type="transmembrane region" description="Helical" evidence="8">
    <location>
        <begin position="580"/>
        <end position="606"/>
    </location>
</feature>
<feature type="transmembrane region" description="Helical" evidence="8">
    <location>
        <begin position="516"/>
        <end position="533"/>
    </location>
</feature>
<feature type="transmembrane region" description="Helical" evidence="8">
    <location>
        <begin position="720"/>
        <end position="742"/>
    </location>
</feature>
<gene>
    <name evidence="11" type="primary">LOC101234927</name>
</gene>
<feature type="transmembrane region" description="Helical" evidence="8">
    <location>
        <begin position="626"/>
        <end position="644"/>
    </location>
</feature>
<evidence type="ECO:0000256" key="1">
    <source>
        <dbReference type="ARBA" id="ARBA00004141"/>
    </source>
</evidence>
<keyword evidence="7" id="KW-0325">Glycoprotein</keyword>
<dbReference type="GeneID" id="101234927"/>
<dbReference type="InterPro" id="IPR012419">
    <property type="entry name" value="Cas1_AcylTrans_dom"/>
</dbReference>
<feature type="transmembrane region" description="Helical" evidence="8">
    <location>
        <begin position="483"/>
        <end position="504"/>
    </location>
</feature>
<feature type="transmembrane region" description="Helical" evidence="8">
    <location>
        <begin position="394"/>
        <end position="413"/>
    </location>
</feature>
<organism evidence="10 11">
    <name type="scientific">Hydra vulgaris</name>
    <name type="common">Hydra</name>
    <name type="synonym">Hydra attenuata</name>
    <dbReference type="NCBI Taxonomy" id="6087"/>
    <lineage>
        <taxon>Eukaryota</taxon>
        <taxon>Metazoa</taxon>
        <taxon>Cnidaria</taxon>
        <taxon>Hydrozoa</taxon>
        <taxon>Hydroidolina</taxon>
        <taxon>Anthoathecata</taxon>
        <taxon>Aplanulata</taxon>
        <taxon>Hydridae</taxon>
        <taxon>Hydra</taxon>
    </lineage>
</organism>